<evidence type="ECO:0000313" key="1">
    <source>
        <dbReference type="EMBL" id="KAG0578728.1"/>
    </source>
</evidence>
<keyword evidence="2" id="KW-1185">Reference proteome</keyword>
<proteinExistence type="predicted"/>
<protein>
    <submittedName>
        <fullName evidence="1">Uncharacterized protein</fullName>
    </submittedName>
</protein>
<dbReference type="AlphaFoldDB" id="A0A8T0I8B9"/>
<dbReference type="Proteomes" id="UP000822688">
    <property type="component" value="Chromosome 4"/>
</dbReference>
<organism evidence="1 2">
    <name type="scientific">Ceratodon purpureus</name>
    <name type="common">Fire moss</name>
    <name type="synonym">Dicranum purpureum</name>
    <dbReference type="NCBI Taxonomy" id="3225"/>
    <lineage>
        <taxon>Eukaryota</taxon>
        <taxon>Viridiplantae</taxon>
        <taxon>Streptophyta</taxon>
        <taxon>Embryophyta</taxon>
        <taxon>Bryophyta</taxon>
        <taxon>Bryophytina</taxon>
        <taxon>Bryopsida</taxon>
        <taxon>Dicranidae</taxon>
        <taxon>Pseudoditrichales</taxon>
        <taxon>Ditrichaceae</taxon>
        <taxon>Ceratodon</taxon>
    </lineage>
</organism>
<gene>
    <name evidence="1" type="ORF">KC19_4G045600</name>
</gene>
<reference evidence="1" key="1">
    <citation type="submission" date="2020-06" db="EMBL/GenBank/DDBJ databases">
        <title>WGS assembly of Ceratodon purpureus strain R40.</title>
        <authorList>
            <person name="Carey S.B."/>
            <person name="Jenkins J."/>
            <person name="Shu S."/>
            <person name="Lovell J.T."/>
            <person name="Sreedasyam A."/>
            <person name="Maumus F."/>
            <person name="Tiley G.P."/>
            <person name="Fernandez-Pozo N."/>
            <person name="Barry K."/>
            <person name="Chen C."/>
            <person name="Wang M."/>
            <person name="Lipzen A."/>
            <person name="Daum C."/>
            <person name="Saski C.A."/>
            <person name="Payton A.C."/>
            <person name="Mcbreen J.C."/>
            <person name="Conrad R.E."/>
            <person name="Kollar L.M."/>
            <person name="Olsson S."/>
            <person name="Huttunen S."/>
            <person name="Landis J.B."/>
            <person name="Wickett N.J."/>
            <person name="Johnson M.G."/>
            <person name="Rensing S.A."/>
            <person name="Grimwood J."/>
            <person name="Schmutz J."/>
            <person name="Mcdaniel S.F."/>
        </authorList>
    </citation>
    <scope>NUCLEOTIDE SEQUENCE</scope>
    <source>
        <strain evidence="1">R40</strain>
    </source>
</reference>
<name>A0A8T0I8B9_CERPU</name>
<sequence>MSMVHGFSKRRALVSQAAEAVPERAPSGSFKTVLQAFVTSGAMGKPPGSHASNGSSEGYTLLSEEIERADFERKLMEGKDKPAILNVDIEIRWLPNGLRS</sequence>
<accession>A0A8T0I8B9</accession>
<comment type="caution">
    <text evidence="1">The sequence shown here is derived from an EMBL/GenBank/DDBJ whole genome shotgun (WGS) entry which is preliminary data.</text>
</comment>
<dbReference type="EMBL" id="CM026424">
    <property type="protein sequence ID" value="KAG0578728.1"/>
    <property type="molecule type" value="Genomic_DNA"/>
</dbReference>
<evidence type="ECO:0000313" key="2">
    <source>
        <dbReference type="Proteomes" id="UP000822688"/>
    </source>
</evidence>